<dbReference type="InterPro" id="IPR012296">
    <property type="entry name" value="Nuclease_put_TT1808"/>
</dbReference>
<dbReference type="EMBL" id="CP089982">
    <property type="protein sequence ID" value="WXA89962.1"/>
    <property type="molecule type" value="Genomic_DNA"/>
</dbReference>
<dbReference type="InterPro" id="IPR008538">
    <property type="entry name" value="Uma2"/>
</dbReference>
<sequence length="187" mass="21125">MAMGAAEQRYTSYEEYLELERDSVVKHEWLDGVVYAMGGGSFEHGRLAVNIQAALKNALAGECVVASSDVAIYVRETKFSTYPDGCVVCGPRELHRGERGIGEAIVNPVLIVEVLSKTTEKYDRSEKFAHYIRIPSLQEYVLVSQDEPCIEVYRRPKRGHWQHEMARAGETLQLHGHPIAVDDIYRE</sequence>
<dbReference type="RefSeq" id="WP_394840575.1">
    <property type="nucleotide sequence ID" value="NZ_CP089982.1"/>
</dbReference>
<dbReference type="Pfam" id="PF05685">
    <property type="entry name" value="Uma2"/>
    <property type="match status" value="1"/>
</dbReference>
<evidence type="ECO:0000313" key="3">
    <source>
        <dbReference type="Proteomes" id="UP001379533"/>
    </source>
</evidence>
<feature type="domain" description="Putative restriction endonuclease" evidence="1">
    <location>
        <begin position="14"/>
        <end position="175"/>
    </location>
</feature>
<evidence type="ECO:0000259" key="1">
    <source>
        <dbReference type="Pfam" id="PF05685"/>
    </source>
</evidence>
<dbReference type="Gene3D" id="3.90.1570.10">
    <property type="entry name" value="tt1808, chain A"/>
    <property type="match status" value="1"/>
</dbReference>
<dbReference type="GO" id="GO:0004519">
    <property type="term" value="F:endonuclease activity"/>
    <property type="evidence" value="ECO:0007669"/>
    <property type="project" value="UniProtKB-KW"/>
</dbReference>
<evidence type="ECO:0000313" key="2">
    <source>
        <dbReference type="EMBL" id="WXA89962.1"/>
    </source>
</evidence>
<dbReference type="PANTHER" id="PTHR36558">
    <property type="entry name" value="GLR1098 PROTEIN"/>
    <property type="match status" value="1"/>
</dbReference>
<dbReference type="InterPro" id="IPR011335">
    <property type="entry name" value="Restrct_endonuc-II-like"/>
</dbReference>
<dbReference type="Proteomes" id="UP001379533">
    <property type="component" value="Chromosome"/>
</dbReference>
<dbReference type="PANTHER" id="PTHR36558:SF1">
    <property type="entry name" value="RESTRICTION ENDONUCLEASE DOMAIN-CONTAINING PROTEIN-RELATED"/>
    <property type="match status" value="1"/>
</dbReference>
<keyword evidence="3" id="KW-1185">Reference proteome</keyword>
<proteinExistence type="predicted"/>
<keyword evidence="2" id="KW-0255">Endonuclease</keyword>
<name>A0ABZ2JYD2_9BACT</name>
<reference evidence="2 3" key="1">
    <citation type="submission" date="2021-12" db="EMBL/GenBank/DDBJ databases">
        <title>Discovery of the Pendulisporaceae a myxobacterial family with distinct sporulation behavior and unique specialized metabolism.</title>
        <authorList>
            <person name="Garcia R."/>
            <person name="Popoff A."/>
            <person name="Bader C.D."/>
            <person name="Loehr J."/>
            <person name="Walesch S."/>
            <person name="Walt C."/>
            <person name="Boldt J."/>
            <person name="Bunk B."/>
            <person name="Haeckl F.J.F.P.J."/>
            <person name="Gunesch A.P."/>
            <person name="Birkelbach J."/>
            <person name="Nuebel U."/>
            <person name="Pietschmann T."/>
            <person name="Bach T."/>
            <person name="Mueller R."/>
        </authorList>
    </citation>
    <scope>NUCLEOTIDE SEQUENCE [LARGE SCALE GENOMIC DNA]</scope>
    <source>
        <strain evidence="2 3">MSr12523</strain>
    </source>
</reference>
<dbReference type="CDD" id="cd06260">
    <property type="entry name" value="DUF820-like"/>
    <property type="match status" value="1"/>
</dbReference>
<protein>
    <submittedName>
        <fullName evidence="2">Uma2 family endonuclease</fullName>
    </submittedName>
</protein>
<gene>
    <name evidence="2" type="ORF">LZC95_26095</name>
</gene>
<accession>A0ABZ2JYD2</accession>
<keyword evidence="2" id="KW-0540">Nuclease</keyword>
<organism evidence="2 3">
    <name type="scientific">Pendulispora brunnea</name>
    <dbReference type="NCBI Taxonomy" id="2905690"/>
    <lineage>
        <taxon>Bacteria</taxon>
        <taxon>Pseudomonadati</taxon>
        <taxon>Myxococcota</taxon>
        <taxon>Myxococcia</taxon>
        <taxon>Myxococcales</taxon>
        <taxon>Sorangiineae</taxon>
        <taxon>Pendulisporaceae</taxon>
        <taxon>Pendulispora</taxon>
    </lineage>
</organism>
<keyword evidence="2" id="KW-0378">Hydrolase</keyword>
<dbReference type="SUPFAM" id="SSF52980">
    <property type="entry name" value="Restriction endonuclease-like"/>
    <property type="match status" value="1"/>
</dbReference>